<dbReference type="InterPro" id="IPR038418">
    <property type="entry name" value="6-PTP_synth/QueD_sf"/>
</dbReference>
<dbReference type="EMBL" id="WHYS01000002">
    <property type="protein sequence ID" value="MQL55836.1"/>
    <property type="molecule type" value="Genomic_DNA"/>
</dbReference>
<evidence type="ECO:0000256" key="2">
    <source>
        <dbReference type="ARBA" id="ARBA00022723"/>
    </source>
</evidence>
<dbReference type="Proteomes" id="UP000426328">
    <property type="component" value="Chromosome"/>
</dbReference>
<evidence type="ECO:0000256" key="3">
    <source>
        <dbReference type="ARBA" id="ARBA00022833"/>
    </source>
</evidence>
<evidence type="ECO:0000256" key="1">
    <source>
        <dbReference type="ARBA" id="ARBA00001947"/>
    </source>
</evidence>
<dbReference type="GO" id="GO:0016829">
    <property type="term" value="F:lyase activity"/>
    <property type="evidence" value="ECO:0007669"/>
    <property type="project" value="UniProtKB-KW"/>
</dbReference>
<evidence type="ECO:0000313" key="6">
    <source>
        <dbReference type="EMBL" id="QGR21596.1"/>
    </source>
</evidence>
<keyword evidence="3" id="KW-0862">Zinc</keyword>
<protein>
    <submittedName>
        <fullName evidence="6">6-pyruvoyl tetrahydrobiopterin synthase</fullName>
    </submittedName>
</protein>
<organism evidence="6 7">
    <name type="scientific">Acidianus ambivalens</name>
    <name type="common">Desulfurolobus ambivalens</name>
    <dbReference type="NCBI Taxonomy" id="2283"/>
    <lineage>
        <taxon>Archaea</taxon>
        <taxon>Thermoproteota</taxon>
        <taxon>Thermoprotei</taxon>
        <taxon>Sulfolobales</taxon>
        <taxon>Sulfolobaceae</taxon>
        <taxon>Acidianus</taxon>
    </lineage>
</organism>
<dbReference type="Gene3D" id="3.30.479.10">
    <property type="entry name" value="6-pyruvoyl tetrahydropterin synthase/QueD"/>
    <property type="match status" value="1"/>
</dbReference>
<dbReference type="PANTHER" id="PTHR12589:SF7">
    <property type="entry name" value="6-PYRUVOYL TETRAHYDROBIOPTERIN SYNTHASE"/>
    <property type="match status" value="1"/>
</dbReference>
<dbReference type="InterPro" id="IPR007115">
    <property type="entry name" value="6-PTP_synth/QueD"/>
</dbReference>
<reference evidence="6 7" key="2">
    <citation type="submission" date="2019-10" db="EMBL/GenBank/DDBJ databases">
        <title>Genome Sequences from Six Type Strain Members of the Archaeal Family Sulfolobaceae: Acidianus ambivalens, Acidianus infernus, Metallosphaera prunae, Stygiolobus azoricus, Sulfolobus metallicus, and Sulfurisphaera ohwakuensis.</title>
        <authorList>
            <person name="Counts J.A."/>
            <person name="Kelly R.M."/>
        </authorList>
    </citation>
    <scope>NUCLEOTIDE SEQUENCE [LARGE SCALE GENOMIC DNA]</scope>
    <source>
        <strain evidence="6 7">LEI 10</strain>
    </source>
</reference>
<evidence type="ECO:0000313" key="7">
    <source>
        <dbReference type="Proteomes" id="UP000426328"/>
    </source>
</evidence>
<evidence type="ECO:0000256" key="4">
    <source>
        <dbReference type="ARBA" id="ARBA00023239"/>
    </source>
</evidence>
<dbReference type="Pfam" id="PF01242">
    <property type="entry name" value="PTPS"/>
    <property type="match status" value="1"/>
</dbReference>
<keyword evidence="2" id="KW-0479">Metal-binding</keyword>
<evidence type="ECO:0000313" key="5">
    <source>
        <dbReference type="EMBL" id="MQL55836.1"/>
    </source>
</evidence>
<dbReference type="KEGG" id="aamb:D1866_06015"/>
<accession>A0A650CUU3</accession>
<dbReference type="Proteomes" id="UP000474054">
    <property type="component" value="Unassembled WGS sequence"/>
</dbReference>
<comment type="cofactor">
    <cofactor evidence="1">
        <name>Zn(2+)</name>
        <dbReference type="ChEBI" id="CHEBI:29105"/>
    </cofactor>
</comment>
<gene>
    <name evidence="6" type="ORF">D1866_06015</name>
    <name evidence="5" type="ORF">GFB69_08810</name>
</gene>
<name>A0A650CUU3_ACIAM</name>
<reference evidence="5 8" key="1">
    <citation type="submission" date="2019-10" db="EMBL/GenBank/DDBJ databases">
        <title>Comparative genomics of sulfur disproportionating microorganisms.</title>
        <authorList>
            <person name="Ward L.M."/>
            <person name="Bertran E."/>
            <person name="Johnston D."/>
        </authorList>
    </citation>
    <scope>NUCLEOTIDE SEQUENCE [LARGE SCALE GENOMIC DNA]</scope>
    <source>
        <strain evidence="5 8">DSM 3772</strain>
    </source>
</reference>
<dbReference type="AlphaFoldDB" id="A0A650CUU3"/>
<keyword evidence="4" id="KW-0456">Lyase</keyword>
<proteinExistence type="predicted"/>
<dbReference type="GeneID" id="42779275"/>
<dbReference type="PANTHER" id="PTHR12589">
    <property type="entry name" value="PYRUVOYL TETRAHYDROBIOPTERIN SYNTHASE"/>
    <property type="match status" value="1"/>
</dbReference>
<sequence length="136" mass="15571">MKVKIGIEGFTIDSAHYTLSSPGDSQLHGHTYIINVEVEGNINPANGFVIDFNKLKDEIGKIIKEWDHKLIVPKKDLEKISISGPFRNEIKIIEEDYPTAEYIGFELAKEIYNRINMPIKIKIYEGKDSYAIIEYP</sequence>
<dbReference type="GO" id="GO:0046872">
    <property type="term" value="F:metal ion binding"/>
    <property type="evidence" value="ECO:0007669"/>
    <property type="project" value="UniProtKB-KW"/>
</dbReference>
<keyword evidence="7" id="KW-1185">Reference proteome</keyword>
<dbReference type="RefSeq" id="WP_013776993.1">
    <property type="nucleotide sequence ID" value="NZ_CP045482.1"/>
</dbReference>
<dbReference type="SUPFAM" id="SSF55620">
    <property type="entry name" value="Tetrahydrobiopterin biosynthesis enzymes-like"/>
    <property type="match status" value="1"/>
</dbReference>
<dbReference type="EMBL" id="CP045482">
    <property type="protein sequence ID" value="QGR21596.1"/>
    <property type="molecule type" value="Genomic_DNA"/>
</dbReference>
<evidence type="ECO:0000313" key="8">
    <source>
        <dbReference type="Proteomes" id="UP000474054"/>
    </source>
</evidence>
<dbReference type="GeneID" id="10601712"/>